<dbReference type="InterPro" id="IPR025915">
    <property type="entry name" value="Phage_gp49_66"/>
</dbReference>
<protein>
    <submittedName>
        <fullName evidence="2">Uncharacterized protein</fullName>
    </submittedName>
</protein>
<evidence type="ECO:0000313" key="2">
    <source>
        <dbReference type="EMBL" id="MBB3905094.1"/>
    </source>
</evidence>
<dbReference type="RefSeq" id="WP_210302165.1">
    <property type="nucleotide sequence ID" value="NZ_BSPG01000011.1"/>
</dbReference>
<reference evidence="1" key="1">
    <citation type="journal article" date="2014" name="Int. J. Syst. Evol. Microbiol.">
        <title>Complete genome of a new Firmicutes species belonging to the dominant human colonic microbiota ('Ruminococcus bicirculans') reveals two chromosomes and a selective capacity to utilize plant glucans.</title>
        <authorList>
            <consortium name="NISC Comparative Sequencing Program"/>
            <person name="Wegmann U."/>
            <person name="Louis P."/>
            <person name="Goesmann A."/>
            <person name="Henrissat B."/>
            <person name="Duncan S.H."/>
            <person name="Flint H.J."/>
        </authorList>
    </citation>
    <scope>NUCLEOTIDE SEQUENCE</scope>
    <source>
        <strain evidence="1">NBRC 107710</strain>
    </source>
</reference>
<name>A0A7W6ANK9_9HYPH</name>
<gene>
    <name evidence="1" type="ORF">GCM10007884_23860</name>
    <name evidence="2" type="ORF">GGR33_004622</name>
</gene>
<proteinExistence type="predicted"/>
<comment type="caution">
    <text evidence="2">The sequence shown here is derived from an EMBL/GenBank/DDBJ whole genome shotgun (WGS) entry which is preliminary data.</text>
</comment>
<reference evidence="4" key="2">
    <citation type="journal article" date="2019" name="Int. J. Syst. Evol. Microbiol.">
        <title>The Global Catalogue of Microorganisms (GCM) 10K type strain sequencing project: providing services to taxonomists for standard genome sequencing and annotation.</title>
        <authorList>
            <consortium name="The Broad Institute Genomics Platform"/>
            <consortium name="The Broad Institute Genome Sequencing Center for Infectious Disease"/>
            <person name="Wu L."/>
            <person name="Ma J."/>
        </authorList>
    </citation>
    <scope>NUCLEOTIDE SEQUENCE [LARGE SCALE GENOMIC DNA]</scope>
    <source>
        <strain evidence="4">NBRC 107710</strain>
    </source>
</reference>
<dbReference type="AlphaFoldDB" id="A0A7W6ANK9"/>
<sequence length="186" mass="20216">MGKFTKKPVTIDAVQWFKPGDHPAVSVRTSGGETELPSVRGKQGAVRVDPGDWIIQELDGSGYYPCKPDVFAQTYFPTSRDPSATGDPSISLGEAQAIVETKTAPRITFDGIKAAIADVEYFRAKDTLTICIITMRNGFHVLGKSACASPENYDQAVGERYAYDDAFRQIWALEAYALKNTLSAAA</sequence>
<evidence type="ECO:0000313" key="4">
    <source>
        <dbReference type="Proteomes" id="UP001156881"/>
    </source>
</evidence>
<dbReference type="Pfam" id="PF13876">
    <property type="entry name" value="Phage_gp49_66"/>
    <property type="match status" value="1"/>
</dbReference>
<reference evidence="2 3" key="3">
    <citation type="submission" date="2020-08" db="EMBL/GenBank/DDBJ databases">
        <title>Genomic Encyclopedia of Type Strains, Phase IV (KMG-IV): sequencing the most valuable type-strain genomes for metagenomic binning, comparative biology and taxonomic classification.</title>
        <authorList>
            <person name="Goeker M."/>
        </authorList>
    </citation>
    <scope>NUCLEOTIDE SEQUENCE [LARGE SCALE GENOMIC DNA]</scope>
    <source>
        <strain evidence="2 3">DSM 24105</strain>
    </source>
</reference>
<dbReference type="Proteomes" id="UP001156881">
    <property type="component" value="Unassembled WGS sequence"/>
</dbReference>
<dbReference type="Proteomes" id="UP000517759">
    <property type="component" value="Unassembled WGS sequence"/>
</dbReference>
<reference evidence="1" key="4">
    <citation type="submission" date="2023-01" db="EMBL/GenBank/DDBJ databases">
        <title>Draft genome sequence of Methylobacterium brachythecii strain NBRC 107710.</title>
        <authorList>
            <person name="Sun Q."/>
            <person name="Mori K."/>
        </authorList>
    </citation>
    <scope>NUCLEOTIDE SEQUENCE</scope>
    <source>
        <strain evidence="1">NBRC 107710</strain>
    </source>
</reference>
<evidence type="ECO:0000313" key="1">
    <source>
        <dbReference type="EMBL" id="GLS44398.1"/>
    </source>
</evidence>
<organism evidence="2 3">
    <name type="scientific">Methylobacterium brachythecii</name>
    <dbReference type="NCBI Taxonomy" id="1176177"/>
    <lineage>
        <taxon>Bacteria</taxon>
        <taxon>Pseudomonadati</taxon>
        <taxon>Pseudomonadota</taxon>
        <taxon>Alphaproteobacteria</taxon>
        <taxon>Hyphomicrobiales</taxon>
        <taxon>Methylobacteriaceae</taxon>
        <taxon>Methylobacterium</taxon>
    </lineage>
</organism>
<evidence type="ECO:0000313" key="3">
    <source>
        <dbReference type="Proteomes" id="UP000517759"/>
    </source>
</evidence>
<keyword evidence="4" id="KW-1185">Reference proteome</keyword>
<dbReference type="EMBL" id="JACIDN010000010">
    <property type="protein sequence ID" value="MBB3905094.1"/>
    <property type="molecule type" value="Genomic_DNA"/>
</dbReference>
<dbReference type="EMBL" id="BSPG01000011">
    <property type="protein sequence ID" value="GLS44398.1"/>
    <property type="molecule type" value="Genomic_DNA"/>
</dbReference>
<accession>A0A7W6ANK9</accession>